<feature type="domain" description="MYB-CC type transcription factor LHEQLE-containing" evidence="5">
    <location>
        <begin position="225"/>
        <end position="274"/>
    </location>
</feature>
<accession>A0ABR2PP25</accession>
<gene>
    <name evidence="6" type="ORF">V6N11_008580</name>
</gene>
<dbReference type="InterPro" id="IPR006447">
    <property type="entry name" value="Myb_dom_plants"/>
</dbReference>
<dbReference type="NCBIfam" id="TIGR01557">
    <property type="entry name" value="myb_SHAQKYF"/>
    <property type="match status" value="1"/>
</dbReference>
<dbReference type="PANTHER" id="PTHR31499:SF80">
    <property type="entry name" value="HTH MYB-TYPE DOMAIN-CONTAINING PROTEIN"/>
    <property type="match status" value="1"/>
</dbReference>
<name>A0ABR2PP25_9ROSI</name>
<evidence type="ECO:0000259" key="5">
    <source>
        <dbReference type="Pfam" id="PF14379"/>
    </source>
</evidence>
<evidence type="ECO:0000256" key="3">
    <source>
        <dbReference type="ARBA" id="ARBA00023163"/>
    </source>
</evidence>
<dbReference type="SUPFAM" id="SSF46689">
    <property type="entry name" value="Homeodomain-like"/>
    <property type="match status" value="1"/>
</dbReference>
<keyword evidence="2" id="KW-0805">Transcription regulation</keyword>
<comment type="caution">
    <text evidence="6">The sequence shown here is derived from an EMBL/GenBank/DDBJ whole genome shotgun (WGS) entry which is preliminary data.</text>
</comment>
<dbReference type="InterPro" id="IPR025756">
    <property type="entry name" value="Myb_CC_LHEQLE"/>
</dbReference>
<keyword evidence="7" id="KW-1185">Reference proteome</keyword>
<dbReference type="InterPro" id="IPR046955">
    <property type="entry name" value="PHR1-like"/>
</dbReference>
<sequence>MRVEGVQMGFLDKAFRPSMPQTVAPFRKWLAKSLGFHRNCNFQPAMEGLSPQQNPGVAKLSSSNTIMSGFNTPTTAFYVAERCMGFPHHPSTSFISQHNFSFSIESVAQHEPSPKFFSILKSPAKSQGLSFRFLSEEIRIKGAVVANKTQIRWTQDLHEKLVDCVKRLGGSEKATPKTILKRMDTQGSTIFHKYRIAKNMPDSAQGKSMERSTNLTQIDVKIGLHLTEALQIQLDVQRHLLEQLEYAHTLNLCTVLRIEEQGRQLQMMIDEQQKKNESLLKKQDFNITSFDSLGASISETSADALTSGSS</sequence>
<keyword evidence="4" id="KW-0539">Nucleus</keyword>
<keyword evidence="3" id="KW-0804">Transcription</keyword>
<evidence type="ECO:0000313" key="7">
    <source>
        <dbReference type="Proteomes" id="UP001396334"/>
    </source>
</evidence>
<dbReference type="Pfam" id="PF14379">
    <property type="entry name" value="Myb_CC_LHEQLE"/>
    <property type="match status" value="1"/>
</dbReference>
<dbReference type="PANTHER" id="PTHR31499">
    <property type="entry name" value="MYB FAMILY TRANSCRIPTION FACTOR PHL11"/>
    <property type="match status" value="1"/>
</dbReference>
<dbReference type="Proteomes" id="UP001396334">
    <property type="component" value="Unassembled WGS sequence"/>
</dbReference>
<dbReference type="Gene3D" id="1.10.10.60">
    <property type="entry name" value="Homeodomain-like"/>
    <property type="match status" value="1"/>
</dbReference>
<dbReference type="InterPro" id="IPR009057">
    <property type="entry name" value="Homeodomain-like_sf"/>
</dbReference>
<dbReference type="EMBL" id="JBBPBN010000055">
    <property type="protein sequence ID" value="KAK8990063.1"/>
    <property type="molecule type" value="Genomic_DNA"/>
</dbReference>
<comment type="subcellular location">
    <subcellularLocation>
        <location evidence="1">Nucleus</location>
    </subcellularLocation>
</comment>
<proteinExistence type="predicted"/>
<evidence type="ECO:0000256" key="4">
    <source>
        <dbReference type="ARBA" id="ARBA00023242"/>
    </source>
</evidence>
<reference evidence="6 7" key="1">
    <citation type="journal article" date="2024" name="G3 (Bethesda)">
        <title>Genome assembly of Hibiscus sabdariffa L. provides insights into metabolisms of medicinal natural products.</title>
        <authorList>
            <person name="Kim T."/>
        </authorList>
    </citation>
    <scope>NUCLEOTIDE SEQUENCE [LARGE SCALE GENOMIC DNA]</scope>
    <source>
        <strain evidence="6">TK-2024</strain>
        <tissue evidence="6">Old leaves</tissue>
    </source>
</reference>
<evidence type="ECO:0000313" key="6">
    <source>
        <dbReference type="EMBL" id="KAK8990063.1"/>
    </source>
</evidence>
<protein>
    <recommendedName>
        <fullName evidence="5">MYB-CC type transcription factor LHEQLE-containing domain-containing protein</fullName>
    </recommendedName>
</protein>
<evidence type="ECO:0000256" key="2">
    <source>
        <dbReference type="ARBA" id="ARBA00023015"/>
    </source>
</evidence>
<evidence type="ECO:0000256" key="1">
    <source>
        <dbReference type="ARBA" id="ARBA00004123"/>
    </source>
</evidence>
<organism evidence="6 7">
    <name type="scientific">Hibiscus sabdariffa</name>
    <name type="common">roselle</name>
    <dbReference type="NCBI Taxonomy" id="183260"/>
    <lineage>
        <taxon>Eukaryota</taxon>
        <taxon>Viridiplantae</taxon>
        <taxon>Streptophyta</taxon>
        <taxon>Embryophyta</taxon>
        <taxon>Tracheophyta</taxon>
        <taxon>Spermatophyta</taxon>
        <taxon>Magnoliopsida</taxon>
        <taxon>eudicotyledons</taxon>
        <taxon>Gunneridae</taxon>
        <taxon>Pentapetalae</taxon>
        <taxon>rosids</taxon>
        <taxon>malvids</taxon>
        <taxon>Malvales</taxon>
        <taxon>Malvaceae</taxon>
        <taxon>Malvoideae</taxon>
        <taxon>Hibiscus</taxon>
    </lineage>
</organism>